<sequence>MNSNPKPTPTPLLIFILGPHCAGKTTLGTHLSTLYTLTHIALGRELRNLVSAQPSGPAARIASKLAPAVLLELREYVGAGTLAPSSPTPMYVKERVFPEDVGGDVRVLVDGFPRGVDRWTRFRECIGEEGWLPGRMWVVVMGVDREVGYQRFLERGREGDVF</sequence>
<dbReference type="EMBL" id="ML975279">
    <property type="protein sequence ID" value="KAF1836020.1"/>
    <property type="molecule type" value="Genomic_DNA"/>
</dbReference>
<accession>A0A6A5KIT9</accession>
<dbReference type="Gene3D" id="3.40.50.300">
    <property type="entry name" value="P-loop containing nucleotide triphosphate hydrolases"/>
    <property type="match status" value="1"/>
</dbReference>
<dbReference type="AlphaFoldDB" id="A0A6A5KIT9"/>
<protein>
    <recommendedName>
        <fullName evidence="3">P-loop containing nucleoside triphosphate hydrolase protein</fullName>
    </recommendedName>
</protein>
<keyword evidence="2" id="KW-1185">Reference proteome</keyword>
<evidence type="ECO:0000313" key="1">
    <source>
        <dbReference type="EMBL" id="KAF1836020.1"/>
    </source>
</evidence>
<organism evidence="1 2">
    <name type="scientific">Decorospora gaudefroyi</name>
    <dbReference type="NCBI Taxonomy" id="184978"/>
    <lineage>
        <taxon>Eukaryota</taxon>
        <taxon>Fungi</taxon>
        <taxon>Dikarya</taxon>
        <taxon>Ascomycota</taxon>
        <taxon>Pezizomycotina</taxon>
        <taxon>Dothideomycetes</taxon>
        <taxon>Pleosporomycetidae</taxon>
        <taxon>Pleosporales</taxon>
        <taxon>Pleosporineae</taxon>
        <taxon>Pleosporaceae</taxon>
        <taxon>Decorospora</taxon>
    </lineage>
</organism>
<dbReference type="InterPro" id="IPR027417">
    <property type="entry name" value="P-loop_NTPase"/>
</dbReference>
<proteinExistence type="predicted"/>
<dbReference type="Proteomes" id="UP000800040">
    <property type="component" value="Unassembled WGS sequence"/>
</dbReference>
<evidence type="ECO:0008006" key="3">
    <source>
        <dbReference type="Google" id="ProtNLM"/>
    </source>
</evidence>
<dbReference type="OrthoDB" id="442176at2759"/>
<reference evidence="1" key="1">
    <citation type="submission" date="2020-01" db="EMBL/GenBank/DDBJ databases">
        <authorList>
            <consortium name="DOE Joint Genome Institute"/>
            <person name="Haridas S."/>
            <person name="Albert R."/>
            <person name="Binder M."/>
            <person name="Bloem J."/>
            <person name="Labutti K."/>
            <person name="Salamov A."/>
            <person name="Andreopoulos B."/>
            <person name="Baker S.E."/>
            <person name="Barry K."/>
            <person name="Bills G."/>
            <person name="Bluhm B.H."/>
            <person name="Cannon C."/>
            <person name="Castanera R."/>
            <person name="Culley D.E."/>
            <person name="Daum C."/>
            <person name="Ezra D."/>
            <person name="Gonzalez J.B."/>
            <person name="Henrissat B."/>
            <person name="Kuo A."/>
            <person name="Liang C."/>
            <person name="Lipzen A."/>
            <person name="Lutzoni F."/>
            <person name="Magnuson J."/>
            <person name="Mondo S."/>
            <person name="Nolan M."/>
            <person name="Ohm R."/>
            <person name="Pangilinan J."/>
            <person name="Park H.-J."/>
            <person name="Ramirez L."/>
            <person name="Alfaro M."/>
            <person name="Sun H."/>
            <person name="Tritt A."/>
            <person name="Yoshinaga Y."/>
            <person name="Zwiers L.-H."/>
            <person name="Turgeon B.G."/>
            <person name="Goodwin S.B."/>
            <person name="Spatafora J.W."/>
            <person name="Crous P.W."/>
            <person name="Grigoriev I.V."/>
        </authorList>
    </citation>
    <scope>NUCLEOTIDE SEQUENCE</scope>
    <source>
        <strain evidence="1">P77</strain>
    </source>
</reference>
<evidence type="ECO:0000313" key="2">
    <source>
        <dbReference type="Proteomes" id="UP000800040"/>
    </source>
</evidence>
<dbReference type="SUPFAM" id="SSF52540">
    <property type="entry name" value="P-loop containing nucleoside triphosphate hydrolases"/>
    <property type="match status" value="1"/>
</dbReference>
<gene>
    <name evidence="1" type="ORF">BDW02DRAFT_567475</name>
</gene>
<name>A0A6A5KIT9_9PLEO</name>